<gene>
    <name evidence="2" type="ORF">NCTC13079_00164</name>
</gene>
<dbReference type="InterPro" id="IPR027417">
    <property type="entry name" value="P-loop_NTPase"/>
</dbReference>
<dbReference type="InterPro" id="IPR002789">
    <property type="entry name" value="HerA_central"/>
</dbReference>
<evidence type="ECO:0000259" key="1">
    <source>
        <dbReference type="Pfam" id="PF01935"/>
    </source>
</evidence>
<evidence type="ECO:0000313" key="2">
    <source>
        <dbReference type="EMBL" id="VEJ34457.1"/>
    </source>
</evidence>
<feature type="domain" description="Helicase HerA central" evidence="1">
    <location>
        <begin position="156"/>
        <end position="377"/>
    </location>
</feature>
<dbReference type="PANTHER" id="PTHR42957:SF2">
    <property type="entry name" value="HELICASE HERA CENTRAL DOMAIN-CONTAINING PROTEIN"/>
    <property type="match status" value="1"/>
</dbReference>
<dbReference type="AlphaFoldDB" id="A0A448UZN5"/>
<evidence type="ECO:0000313" key="3">
    <source>
        <dbReference type="Proteomes" id="UP000269544"/>
    </source>
</evidence>
<dbReference type="RefSeq" id="WP_232006483.1">
    <property type="nucleotide sequence ID" value="NZ_LR134523.1"/>
</dbReference>
<dbReference type="Proteomes" id="UP000269544">
    <property type="component" value="Chromosome"/>
</dbReference>
<dbReference type="KEGG" id="piv:NCTC13079_00164"/>
<keyword evidence="3" id="KW-1185">Reference proteome</keyword>
<dbReference type="EMBL" id="LR134523">
    <property type="protein sequence ID" value="VEJ34457.1"/>
    <property type="molecule type" value="Genomic_DNA"/>
</dbReference>
<protein>
    <submittedName>
        <fullName evidence="2">Type IV secretory pathway, VirB4 components</fullName>
    </submittedName>
</protein>
<organism evidence="2 3">
    <name type="scientific">Aedoeadaptatus ivorii</name>
    <dbReference type="NCBI Taxonomy" id="54006"/>
    <lineage>
        <taxon>Bacteria</taxon>
        <taxon>Bacillati</taxon>
        <taxon>Bacillota</taxon>
        <taxon>Tissierellia</taxon>
        <taxon>Tissierellales</taxon>
        <taxon>Peptoniphilaceae</taxon>
        <taxon>Aedoeadaptatus</taxon>
    </lineage>
</organism>
<reference evidence="2 3" key="1">
    <citation type="submission" date="2018-12" db="EMBL/GenBank/DDBJ databases">
        <authorList>
            <consortium name="Pathogen Informatics"/>
        </authorList>
    </citation>
    <scope>NUCLEOTIDE SEQUENCE [LARGE SCALE GENOMIC DNA]</scope>
    <source>
        <strain evidence="2 3">NCTC13079</strain>
    </source>
</reference>
<dbReference type="Gene3D" id="3.40.50.300">
    <property type="entry name" value="P-loop containing nucleotide triphosphate hydrolases"/>
    <property type="match status" value="2"/>
</dbReference>
<dbReference type="Pfam" id="PF01935">
    <property type="entry name" value="DUF87"/>
    <property type="match status" value="1"/>
</dbReference>
<dbReference type="PANTHER" id="PTHR42957">
    <property type="entry name" value="HELICASE MJ1565-RELATED"/>
    <property type="match status" value="1"/>
</dbReference>
<accession>A0A448UZN5</accession>
<name>A0A448UZN5_9FIRM</name>
<proteinExistence type="predicted"/>
<dbReference type="InterPro" id="IPR008571">
    <property type="entry name" value="HerA-like"/>
</dbReference>
<sequence>MQIKVLGLTNPREVTVGSRDHNFRVSEYIVIEDPVIGDVLGEVVESTTYNRFIPLDIGGDFVDDDVLASLNALGFDVQNETIYIGKVRFVSETVVPPLTGSDGRRPTFAEVEDILVPTPPTEGLTLGAIRNTEYLYDEMEATLKDLFRLYEAGGAAAQQDVPYILDIRAMHQYPHIGIFGGSGSGKSFGMRVLMEELMEKRIPALVLDPHYEMDFSNAASGGKDYADRHNRFQIGGDIGVKFEDISAGDLKNLLSAVSDLSEAMESAVDLLFRKNNSIDTFRGLVDDLIRGHEEGGEARIRQIADYAEGPQALEWKRILENFVKYGRSTNMSSLRGILWRLKNLQFAGLFNRDSRAIEETLFAGKVAVIQGSARLIQMYSTYLIRHLYGLRRNYKDAGFLHPGEGEFFPPFFVVTDESHTFAPKGIPAPSKSVIREIAQEGRKYGVFLILATQRPTLLDDTVTAQLNCKMIFRTVRAQDIQTIRDETDISAEEAARLPYLTTGDVFISSSHLGRTTFARIRMANTESPHTENPFDELRGARDKAQTALMDGIRPYLPINVSSDLLYVQKELDTVGIHYTAEELKTALDALSERGLLVCKKNMLNILIYEEV</sequence>
<dbReference type="SUPFAM" id="SSF52540">
    <property type="entry name" value="P-loop containing nucleoside triphosphate hydrolases"/>
    <property type="match status" value="1"/>
</dbReference>